<accession>A0AAV2N9T6</accession>
<evidence type="ECO:0000313" key="2">
    <source>
        <dbReference type="Proteomes" id="UP001497644"/>
    </source>
</evidence>
<dbReference type="Proteomes" id="UP001497644">
    <property type="component" value="Chromosome 11"/>
</dbReference>
<name>A0AAV2N9T6_9HYME</name>
<evidence type="ECO:0000313" key="1">
    <source>
        <dbReference type="EMBL" id="CAL1676238.1"/>
    </source>
</evidence>
<organism evidence="1 2">
    <name type="scientific">Lasius platythorax</name>
    <dbReference type="NCBI Taxonomy" id="488582"/>
    <lineage>
        <taxon>Eukaryota</taxon>
        <taxon>Metazoa</taxon>
        <taxon>Ecdysozoa</taxon>
        <taxon>Arthropoda</taxon>
        <taxon>Hexapoda</taxon>
        <taxon>Insecta</taxon>
        <taxon>Pterygota</taxon>
        <taxon>Neoptera</taxon>
        <taxon>Endopterygota</taxon>
        <taxon>Hymenoptera</taxon>
        <taxon>Apocrita</taxon>
        <taxon>Aculeata</taxon>
        <taxon>Formicoidea</taxon>
        <taxon>Formicidae</taxon>
        <taxon>Formicinae</taxon>
        <taxon>Lasius</taxon>
        <taxon>Lasius</taxon>
    </lineage>
</organism>
<sequence length="111" mass="13188">MYHNRDSADSEQIAAAVQVQVQRSRVSRKRIVAIRRGAMSTRIHAWRVRDWGRLERSTRVLPVDSQRCQTLETMITKTIEMRTRTIIDREEEFAESFHRTRSRSHSVYTRS</sequence>
<dbReference type="AlphaFoldDB" id="A0AAV2N9T6"/>
<dbReference type="EMBL" id="OZ034834">
    <property type="protein sequence ID" value="CAL1676238.1"/>
    <property type="molecule type" value="Genomic_DNA"/>
</dbReference>
<gene>
    <name evidence="1" type="ORF">LPLAT_LOCUS2466</name>
</gene>
<proteinExistence type="predicted"/>
<reference evidence="1" key="1">
    <citation type="submission" date="2024-04" db="EMBL/GenBank/DDBJ databases">
        <authorList>
            <consortium name="Molecular Ecology Group"/>
        </authorList>
    </citation>
    <scope>NUCLEOTIDE SEQUENCE</scope>
</reference>
<protein>
    <submittedName>
        <fullName evidence="1">Uncharacterized protein</fullName>
    </submittedName>
</protein>
<keyword evidence="2" id="KW-1185">Reference proteome</keyword>